<dbReference type="GO" id="GO:0007155">
    <property type="term" value="P:cell adhesion"/>
    <property type="evidence" value="ECO:0007669"/>
    <property type="project" value="UniProtKB-KW"/>
</dbReference>
<feature type="domain" description="VWFA" evidence="14">
    <location>
        <begin position="1382"/>
        <end position="1554"/>
    </location>
</feature>
<evidence type="ECO:0000313" key="15">
    <source>
        <dbReference type="Proteomes" id="UP000515152"/>
    </source>
</evidence>
<keyword evidence="7 16" id="KW-0176">Collagen</keyword>
<comment type="subcellular location">
    <subcellularLocation>
        <location evidence="1">Secreted</location>
        <location evidence="1">Extracellular space</location>
        <location evidence="1">Extracellular matrix</location>
    </subcellularLocation>
</comment>
<dbReference type="OrthoDB" id="6132182at2759"/>
<feature type="domain" description="VWFA" evidence="14">
    <location>
        <begin position="818"/>
        <end position="988"/>
    </location>
</feature>
<gene>
    <name evidence="16 17" type="primary">col6a4a</name>
</gene>
<sequence>MGKSPFLLGAVFIASCFLLSASQKTVCTQEAVADIVFLVDGSWSIGSENFQRIRDFLHTLVDSFDVAPDHVRIGLAQYSNNPRTEFNLNTYQDKQEILDYIDKLPYLGGGTMTGKGLDFILKEQFVERAGSRAGENVPQIAVVITDGQSQDTVEPHAKSLKNQGITMYAIGIKDADEEQLREMASEPHDQHVYSVSDFSALQGISQNIVQELCTTVEEAKRQITQIPQGCQQATIADVVFLVDGSSSIGDDSFNQMKQFLHSFVSGLTVAKDKVRVGLAQFTDETYQEFLLKDHDNDKDVLKEITQLRYRQGGTYLGKGLTFLQTTYFTPEGGSRDNVPKIAIVITDGSSSDDVAGPALELRRQGVVIYTIGVGDYDATQLRSVANSPSKRFLVSINNYQELQTVMDSMLKTVCTSVEIQTEGLATRYADIVFLVDASAQSQIQAIRNILFRLVNQLNINTDGNRMGLAQFGDTVKVEFQLNQYSAKSDVGEHVKRLRLAGSRTRNTGEAITYARRNLFSSENGARGYKQYLVLITSGKSNDNVIKASRVIRDQGVTVLTVGLGQADKDELSTITTTPYIYLREPVQQIIQDIKTAIDSVEILKVPSECTTAKVADIVFIVDGSGSIGNANFQLMRNFLSGLLKELEVSLKAVRVGLVMYSDQPQPEFYLNTHESKTDVLQSIKLLQYHGGSTYTGAALKLAKDQMFTRDKGSRRDTGVQQIAIIITDGESHDNVSAPALELRHSGVNVYALGIKNASVKQLGQIASHPTRNYVFTIDDFVKLNSLEKNLTRRICHDITKKKPGKPKKQGCVQTEEADFYFLIDHSSSIHYNDFDRMKKFVQEFIKMFRIGPNQVRVGLAKFSTKPNLEFNLAQYTDTKSLESAVAAVQQTGGDTYIGDALNFMSPLFEDAKLARGDEVPKYLIVVTDGESHDKVVVPAEQLRQQGITIYAVGIKGADENELLDICGDPKRKFYVSNFDALKPIKDDIVTDICSSAACKEMLADVIFLVDSSGSIDREDFLKMKAFMNKTIQRSVIGPDAVRLGVLQFSTYQREELALNSLQTHNDLIQKVNAMQQLGGGTLTGQALTFTSQYFDALKGGRPNVPKILIVITDGEAQDAVALPARSLRDKNVVIYSIGVGGANVTQLKEISGIPDRVYIETDFDALQFLENEILVKICNPESNCERTAVADMIFLVDGSSSINQTQYKSMQRFMTSLVNTTDVGEDQVRFGAIVYSDNPESKFTLNDYKTAKEVRKAIENLPQPGGNTYTGAALRYALQYFGQPHGGRRDKDVTQILFIITDGAATDPVVLPVWSKEILNYGIRIYGIGVAGAKESELQVMTGDKRRVFYVNNFDALDSLHMNISNELCEDIKPACEKKELDLVMLADSSGTISADDFSLMKTFMKSLVSSFLIKPEFVQVALAQFSAFPVKGFHLNETASEDDVQKRIDAIDQIGQGSYIGRALEFTRKRYFKEENGSRRKMGISQNLVVITDGSSQDDVVEQAKLLRAMNVDVFVIGVGRFHQDELIQIAGQESRVFIVHDFGVLDQIKSKVVESVCLPADQPTECSVDIGIGFDISSRTELSLFSGQVKLKNYLLEIIERISSLDSLCCSQGSSVKTHIGFHLASKEGNMLEDFKFEIFNKEVVTKVLALKTSEDITFNAELLMSFQQKFSRSTASVKVLIIFTDGIDDSIEKLQLQSENLRNSGVHALLTVALEGAKNVHELQMVEFGRGFGYKDPLAIGMQNVDGAILKQIDTATERVCCGVMCKCTGQDGFRGTRGPPGPKGPPGSKGHAGYPGEEGGPGERGPPGPNGTQGVQGCPGRRGLKGGRGYRGDTGDDGEHGLDGVHGEQGTTGVAGASGERGEAGNHGHRGIRGDPGIKGQNGLRGDPGEPGTDNTIAGQKGENGNRGMQGEAGADGQAGRPGDAGNLGPQGRRGSPGDKASRGDPGDIGIQGSPGPSGSQGNRGPIGQKGPGGSSGLPGPQGPPGTTGPKGSRGGLGQRGQKGQQGDSGVKGAIGSVGPRGPPGLDGRDGYGPPGPNGLKGESGFPGYPGLQGEDGIKGQGGGPGTKGNRGRGGNAGNSGPQGDSGTAGLTGHRGPRGTPGPREMTDCELVNFVRDNCACSSGLIECPAYPTELVIALDMSEDVTAEVFERMRATVHHLLEDISIAESNCPRGARVAVVSFSSSVKYLIRFSDYQRKKHLLTEVNNIALERTSSRRNIGAAMRFVARHVFKRTRKGLLMRKVAVFITNGASQDVDAINTAVLEIKAHDIHPAVISFKNVPNVLKALEADETHSFVVKLVESDQELKPQLSQVQKCIICYDPCKKESSCSNVNKAPAPIQDDLDLAVLVDGSRNVRADQYEGMKELLGSVIEQIAVSSQPSRSDKQARVALYQQVPSSYAPTAGQVPVQQEFDFMRYKDSGLMKNHIFQSMQQLGGSSGLGYALEWVITRSLLTATKSRKNKMVLAIVGGETSYWDRAQLDFAAKLARCQGVVLFTLTVGDSFNSTQVEELASLPLDQHVVHLGEVKRGEQEYAKRFLRAFLSFLKRGVNTYPSPTMKRMCRDFQGQIDQGQGSALEAAERPLESVPWPTSNSNMPVVEESTEEEAEREEPTDLTGLDQTGNTQTGDGAQQSIGRGDNDGTLSAHRSQPHFLT</sequence>
<evidence type="ECO:0000313" key="17">
    <source>
        <dbReference type="RefSeq" id="XP_031432302.1"/>
    </source>
</evidence>
<dbReference type="Gene3D" id="3.40.50.410">
    <property type="entry name" value="von Willebrand factor, type A domain"/>
    <property type="match status" value="10"/>
</dbReference>
<evidence type="ECO:0000256" key="12">
    <source>
        <dbReference type="SAM" id="MobiDB-lite"/>
    </source>
</evidence>
<dbReference type="InterPro" id="IPR008160">
    <property type="entry name" value="Collagen"/>
</dbReference>
<dbReference type="PRINTS" id="PR00453">
    <property type="entry name" value="VWFADOMAIN"/>
</dbReference>
<evidence type="ECO:0000256" key="11">
    <source>
        <dbReference type="ARBA" id="ARBA00044000"/>
    </source>
</evidence>
<feature type="compositionally biased region" description="Polar residues" evidence="12">
    <location>
        <begin position="2621"/>
        <end position="2637"/>
    </location>
</feature>
<feature type="region of interest" description="Disordered" evidence="12">
    <location>
        <begin position="2572"/>
        <end position="2657"/>
    </location>
</feature>
<dbReference type="SUPFAM" id="SSF53300">
    <property type="entry name" value="vWA-like"/>
    <property type="match status" value="11"/>
</dbReference>
<dbReference type="FunFam" id="3.40.50.410:FF:000003">
    <property type="entry name" value="Collagen type VI alpha 3 chain"/>
    <property type="match status" value="1"/>
</dbReference>
<keyword evidence="8" id="KW-0325">Glycoprotein</keyword>
<dbReference type="CDD" id="cd01450">
    <property type="entry name" value="vWFA_subfamily_ECM"/>
    <property type="match status" value="3"/>
</dbReference>
<evidence type="ECO:0000256" key="8">
    <source>
        <dbReference type="ARBA" id="ARBA00023180"/>
    </source>
</evidence>
<feature type="compositionally biased region" description="Gly residues" evidence="12">
    <location>
        <begin position="2063"/>
        <end position="2082"/>
    </location>
</feature>
<dbReference type="PANTHER" id="PTHR24020">
    <property type="entry name" value="COLLAGEN ALPHA"/>
    <property type="match status" value="1"/>
</dbReference>
<feature type="domain" description="VWFA" evidence="14">
    <location>
        <begin position="1191"/>
        <end position="1368"/>
    </location>
</feature>
<feature type="domain" description="VWFA" evidence="14">
    <location>
        <begin position="34"/>
        <end position="208"/>
    </location>
</feature>
<dbReference type="PANTHER" id="PTHR24020:SF86">
    <property type="entry name" value="COLLAGEN, TYPE VI, ALPHA 4"/>
    <property type="match status" value="1"/>
</dbReference>
<evidence type="ECO:0000256" key="4">
    <source>
        <dbReference type="ARBA" id="ARBA00022729"/>
    </source>
</evidence>
<feature type="compositionally biased region" description="Basic and acidic residues" evidence="12">
    <location>
        <begin position="1834"/>
        <end position="1850"/>
    </location>
</feature>
<organism evidence="15 16">
    <name type="scientific">Clupea harengus</name>
    <name type="common">Atlantic herring</name>
    <dbReference type="NCBI Taxonomy" id="7950"/>
    <lineage>
        <taxon>Eukaryota</taxon>
        <taxon>Metazoa</taxon>
        <taxon>Chordata</taxon>
        <taxon>Craniata</taxon>
        <taxon>Vertebrata</taxon>
        <taxon>Euteleostomi</taxon>
        <taxon>Actinopterygii</taxon>
        <taxon>Neopterygii</taxon>
        <taxon>Teleostei</taxon>
        <taxon>Clupei</taxon>
        <taxon>Clupeiformes</taxon>
        <taxon>Clupeoidei</taxon>
        <taxon>Clupeidae</taxon>
        <taxon>Clupea</taxon>
    </lineage>
</organism>
<feature type="domain" description="VWFA" evidence="14">
    <location>
        <begin position="2348"/>
        <end position="2549"/>
    </location>
</feature>
<keyword evidence="2" id="KW-0964">Secreted</keyword>
<evidence type="ECO:0000256" key="6">
    <source>
        <dbReference type="ARBA" id="ARBA00022889"/>
    </source>
</evidence>
<feature type="compositionally biased region" description="Gly residues" evidence="12">
    <location>
        <begin position="1972"/>
        <end position="1981"/>
    </location>
</feature>
<evidence type="ECO:0000256" key="1">
    <source>
        <dbReference type="ARBA" id="ARBA00004498"/>
    </source>
</evidence>
<dbReference type="FunFam" id="3.40.50.410:FF:000021">
    <property type="entry name" value="Collagen, type VI, alpha 3"/>
    <property type="match status" value="1"/>
</dbReference>
<keyword evidence="3" id="KW-0272">Extracellular matrix</keyword>
<dbReference type="PROSITE" id="PS51257">
    <property type="entry name" value="PROKAR_LIPOPROTEIN"/>
    <property type="match status" value="1"/>
</dbReference>
<protein>
    <submittedName>
        <fullName evidence="16 17">Collagen alpha-6(VI) chain</fullName>
    </submittedName>
</protein>
<comment type="similarity">
    <text evidence="11">Belongs to the type VI collagen family.</text>
</comment>
<evidence type="ECO:0000256" key="13">
    <source>
        <dbReference type="SAM" id="SignalP"/>
    </source>
</evidence>
<dbReference type="RefSeq" id="XP_031432301.1">
    <property type="nucleotide sequence ID" value="XM_031576441.1"/>
</dbReference>
<evidence type="ECO:0000256" key="2">
    <source>
        <dbReference type="ARBA" id="ARBA00022525"/>
    </source>
</evidence>
<evidence type="ECO:0000256" key="3">
    <source>
        <dbReference type="ARBA" id="ARBA00022530"/>
    </source>
</evidence>
<evidence type="ECO:0000256" key="7">
    <source>
        <dbReference type="ARBA" id="ARBA00023119"/>
    </source>
</evidence>
<feature type="compositionally biased region" description="Low complexity" evidence="12">
    <location>
        <begin position="1952"/>
        <end position="1971"/>
    </location>
</feature>
<dbReference type="KEGG" id="char:105908881"/>
<dbReference type="GO" id="GO:0005589">
    <property type="term" value="C:collagen type VI trimer"/>
    <property type="evidence" value="ECO:0007669"/>
    <property type="project" value="UniProtKB-ARBA"/>
</dbReference>
<dbReference type="SMART" id="SM00327">
    <property type="entry name" value="VWA"/>
    <property type="match status" value="11"/>
</dbReference>
<dbReference type="CDD" id="cd01472">
    <property type="entry name" value="vWA_collagen"/>
    <property type="match status" value="3"/>
</dbReference>
<evidence type="ECO:0000256" key="10">
    <source>
        <dbReference type="ARBA" id="ARBA00043858"/>
    </source>
</evidence>
<feature type="region of interest" description="Disordered" evidence="12">
    <location>
        <begin position="1775"/>
        <end position="2108"/>
    </location>
</feature>
<accession>A0A6P8G7U4</accession>
<evidence type="ECO:0000259" key="14">
    <source>
        <dbReference type="PROSITE" id="PS50234"/>
    </source>
</evidence>
<dbReference type="Pfam" id="PF00092">
    <property type="entry name" value="VWA"/>
    <property type="match status" value="10"/>
</dbReference>
<evidence type="ECO:0000313" key="16">
    <source>
        <dbReference type="RefSeq" id="XP_031432301.1"/>
    </source>
</evidence>
<dbReference type="InterPro" id="IPR036465">
    <property type="entry name" value="vWFA_dom_sf"/>
</dbReference>
<dbReference type="CTD" id="564005"/>
<keyword evidence="9" id="KW-0379">Hydroxylation</keyword>
<evidence type="ECO:0000256" key="5">
    <source>
        <dbReference type="ARBA" id="ARBA00022737"/>
    </source>
</evidence>
<dbReference type="PROSITE" id="PS50234">
    <property type="entry name" value="VWFA"/>
    <property type="match status" value="10"/>
</dbReference>
<feature type="domain" description="VWFA" evidence="14">
    <location>
        <begin position="237"/>
        <end position="409"/>
    </location>
</feature>
<feature type="compositionally biased region" description="Gly residues" evidence="12">
    <location>
        <begin position="1996"/>
        <end position="2005"/>
    </location>
</feature>
<dbReference type="FunFam" id="3.40.50.410:FF:000004">
    <property type="entry name" value="collagen alpha-6(VI) chain"/>
    <property type="match status" value="6"/>
</dbReference>
<dbReference type="GeneID" id="105908881"/>
<feature type="compositionally biased region" description="Basic and acidic residues" evidence="12">
    <location>
        <begin position="1940"/>
        <end position="1950"/>
    </location>
</feature>
<feature type="domain" description="VWFA" evidence="14">
    <location>
        <begin position="1004"/>
        <end position="1177"/>
    </location>
</feature>
<evidence type="ECO:0000256" key="9">
    <source>
        <dbReference type="ARBA" id="ARBA00023278"/>
    </source>
</evidence>
<feature type="domain" description="VWFA" evidence="14">
    <location>
        <begin position="2138"/>
        <end position="2317"/>
    </location>
</feature>
<dbReference type="InterPro" id="IPR002035">
    <property type="entry name" value="VWF_A"/>
</dbReference>
<feature type="compositionally biased region" description="Acidic residues" evidence="12">
    <location>
        <begin position="2604"/>
        <end position="2616"/>
    </location>
</feature>
<dbReference type="Proteomes" id="UP000515152">
    <property type="component" value="Chromosome 11"/>
</dbReference>
<dbReference type="InterPro" id="IPR050525">
    <property type="entry name" value="ECM_Assembly_Org"/>
</dbReference>
<keyword evidence="15" id="KW-1185">Reference proteome</keyword>
<dbReference type="FunFam" id="3.40.50.410:FF:000001">
    <property type="entry name" value="Collagen, type XII, alpha 1"/>
    <property type="match status" value="1"/>
</dbReference>
<comment type="function">
    <text evidence="10">Collagen VI acts as a cell-binding protein.</text>
</comment>
<dbReference type="Pfam" id="PF01391">
    <property type="entry name" value="Collagen"/>
    <property type="match status" value="1"/>
</dbReference>
<feature type="domain" description="VWFA" evidence="14">
    <location>
        <begin position="616"/>
        <end position="790"/>
    </location>
</feature>
<keyword evidence="6" id="KW-0130">Cell adhesion</keyword>
<dbReference type="FunFam" id="3.40.50.410:FF:000016">
    <property type="entry name" value="Collagen type VI alpha 3 chain"/>
    <property type="match status" value="1"/>
</dbReference>
<dbReference type="RefSeq" id="XP_031432302.1">
    <property type="nucleotide sequence ID" value="XM_031576442.2"/>
</dbReference>
<feature type="domain" description="VWFA" evidence="14">
    <location>
        <begin position="430"/>
        <end position="597"/>
    </location>
</feature>
<feature type="signal peptide" evidence="13">
    <location>
        <begin position="1"/>
        <end position="22"/>
    </location>
</feature>
<proteinExistence type="inferred from homology"/>
<keyword evidence="5" id="KW-0677">Repeat</keyword>
<reference evidence="16 17" key="1">
    <citation type="submission" date="2025-04" db="UniProtKB">
        <authorList>
            <consortium name="RefSeq"/>
        </authorList>
    </citation>
    <scope>IDENTIFICATION</scope>
</reference>
<name>A0A6P8G7U4_CLUHA</name>
<keyword evidence="4 13" id="KW-0732">Signal</keyword>
<feature type="chain" id="PRO_5044652900" evidence="13">
    <location>
        <begin position="23"/>
        <end position="2657"/>
    </location>
</feature>